<feature type="compositionally biased region" description="Low complexity" evidence="1">
    <location>
        <begin position="108"/>
        <end position="133"/>
    </location>
</feature>
<name>A0A0G4HFV5_9ALVE</name>
<gene>
    <name evidence="3" type="ORF">Cvel_27191</name>
</gene>
<protein>
    <submittedName>
        <fullName evidence="3">Uncharacterized protein</fullName>
    </submittedName>
</protein>
<feature type="compositionally biased region" description="Basic and acidic residues" evidence="1">
    <location>
        <begin position="591"/>
        <end position="611"/>
    </location>
</feature>
<evidence type="ECO:0000256" key="2">
    <source>
        <dbReference type="SAM" id="Phobius"/>
    </source>
</evidence>
<feature type="compositionally biased region" description="Polar residues" evidence="1">
    <location>
        <begin position="750"/>
        <end position="759"/>
    </location>
</feature>
<feature type="region of interest" description="Disordered" evidence="1">
    <location>
        <begin position="577"/>
        <end position="615"/>
    </location>
</feature>
<dbReference type="VEuPathDB" id="CryptoDB:Cvel_27191"/>
<keyword evidence="2" id="KW-0812">Transmembrane</keyword>
<feature type="region of interest" description="Disordered" evidence="1">
    <location>
        <begin position="108"/>
        <end position="146"/>
    </location>
</feature>
<evidence type="ECO:0000313" key="3">
    <source>
        <dbReference type="EMBL" id="CEM42986.1"/>
    </source>
</evidence>
<feature type="region of interest" description="Disordered" evidence="1">
    <location>
        <begin position="231"/>
        <end position="309"/>
    </location>
</feature>
<feature type="region of interest" description="Disordered" evidence="1">
    <location>
        <begin position="738"/>
        <end position="759"/>
    </location>
</feature>
<dbReference type="AlphaFoldDB" id="A0A0G4HFV5"/>
<organism evidence="3">
    <name type="scientific">Chromera velia CCMP2878</name>
    <dbReference type="NCBI Taxonomy" id="1169474"/>
    <lineage>
        <taxon>Eukaryota</taxon>
        <taxon>Sar</taxon>
        <taxon>Alveolata</taxon>
        <taxon>Colpodellida</taxon>
        <taxon>Chromeraceae</taxon>
        <taxon>Chromera</taxon>
    </lineage>
</organism>
<sequence>MLHLRGLAEAPLAALFDHLSLLWASLALCGVPVGWILVISSLCMAGSFSVGDQPLAFEDLNGLMDWNPWGSESLNFGEGATGDSHELLGLRQDVSMLEILMSSGQVDFSGHSSSSSSSSSSSGDSSSSSQQFVIEEGEGEEGLQLGGEAASWGASETFEWGDTASLQSSSSQSASISSTSDSPSSSPSSESAASSVPQPDSGSGPEATLQIISSNFSAEVQVISEVPSSFPSDAVFGLRGHTHGDREREEGGGGFNHEQLHKKEEVGGAASESMEGVEEFGQQKHDREARQHSEPASSPVLKHFGPPGLDSMSSLSGDPLLMVGSSILRNVPLEELVLGLASATIPPDLQNGSGFCGRRNPMSLQTVESPPKGYEANLKAFHVDYWALSEENQTGVHSVISAVAGVSGDIRRAIATFELDTWYRQEREVDRERELQASASGSAARKLERRERALGEHITKKLLPSTLGKAFNQCGAAVDKFRAALDRCTDSLVEATEKHLGPSTSRLLLRCSDPSKRKREERKDRSAKEKEREREKGNKEKQLELKLEPGHSCDGGEKDKEIAMTKDRDAFELDVSVSSQSTLATTRNRLGSHEADSSRKSNTEKESKNNPHDPTAATLLADMAKAAGSHSSDSTFDAKQLVYRGMRGDERVALTEMAVRDDGSPPPVCPFENVCVVAERPPDAILSGAVWDNLWIILSLVLAEVKDTVDRKREVVRGRCPRLCVETHVVHGLLKRLQEEKDREGKAKHSTGNATASLSPTCRCLAPEAPVLEEEEEMVARRRQERRDEMAKKEKEKGKLHSPNDGEEQKKDSSDHIQREELEEEDACFCGCSMQIPETHILTQVERNRAERGFLSTLFGGKRGRGGGRSII</sequence>
<reference evidence="3" key="1">
    <citation type="submission" date="2014-11" db="EMBL/GenBank/DDBJ databases">
        <authorList>
            <person name="Otto D Thomas"/>
            <person name="Naeem Raeece"/>
        </authorList>
    </citation>
    <scope>NUCLEOTIDE SEQUENCE</scope>
</reference>
<dbReference type="EMBL" id="CDMZ01002585">
    <property type="protein sequence ID" value="CEM42986.1"/>
    <property type="molecule type" value="Genomic_DNA"/>
</dbReference>
<feature type="compositionally biased region" description="Polar residues" evidence="1">
    <location>
        <begin position="577"/>
        <end position="589"/>
    </location>
</feature>
<feature type="compositionally biased region" description="Basic and acidic residues" evidence="1">
    <location>
        <begin position="521"/>
        <end position="558"/>
    </location>
</feature>
<keyword evidence="2" id="KW-0472">Membrane</keyword>
<accession>A0A0G4HFV5</accession>
<feature type="region of interest" description="Disordered" evidence="1">
    <location>
        <begin position="775"/>
        <end position="818"/>
    </location>
</feature>
<feature type="compositionally biased region" description="Basic and acidic residues" evidence="1">
    <location>
        <begin position="281"/>
        <end position="293"/>
    </location>
</feature>
<feature type="compositionally biased region" description="Low complexity" evidence="1">
    <location>
        <begin position="164"/>
        <end position="199"/>
    </location>
</feature>
<feature type="compositionally biased region" description="Basic and acidic residues" evidence="1">
    <location>
        <begin position="738"/>
        <end position="747"/>
    </location>
</feature>
<feature type="region of interest" description="Disordered" evidence="1">
    <location>
        <begin position="505"/>
        <end position="558"/>
    </location>
</feature>
<feature type="transmembrane region" description="Helical" evidence="2">
    <location>
        <begin position="21"/>
        <end position="48"/>
    </location>
</feature>
<feature type="region of interest" description="Disordered" evidence="1">
    <location>
        <begin position="163"/>
        <end position="207"/>
    </location>
</feature>
<evidence type="ECO:0000256" key="1">
    <source>
        <dbReference type="SAM" id="MobiDB-lite"/>
    </source>
</evidence>
<feature type="compositionally biased region" description="Basic and acidic residues" evidence="1">
    <location>
        <begin position="242"/>
        <end position="251"/>
    </location>
</feature>
<proteinExistence type="predicted"/>
<keyword evidence="2" id="KW-1133">Transmembrane helix</keyword>
<feature type="compositionally biased region" description="Basic and acidic residues" evidence="1">
    <location>
        <begin position="778"/>
        <end position="818"/>
    </location>
</feature>